<dbReference type="PROSITE" id="PS51186">
    <property type="entry name" value="GNAT"/>
    <property type="match status" value="1"/>
</dbReference>
<dbReference type="OrthoDB" id="6869927at2"/>
<proteinExistence type="predicted"/>
<dbReference type="Pfam" id="PF00583">
    <property type="entry name" value="Acetyltransf_1"/>
    <property type="match status" value="1"/>
</dbReference>
<dbReference type="InterPro" id="IPR000182">
    <property type="entry name" value="GNAT_dom"/>
</dbReference>
<organism evidence="2 3">
    <name type="scientific">Veronia nyctiphanis</name>
    <dbReference type="NCBI Taxonomy" id="1278244"/>
    <lineage>
        <taxon>Bacteria</taxon>
        <taxon>Pseudomonadati</taxon>
        <taxon>Pseudomonadota</taxon>
        <taxon>Gammaproteobacteria</taxon>
        <taxon>Vibrionales</taxon>
        <taxon>Vibrionaceae</taxon>
        <taxon>Veronia</taxon>
    </lineage>
</organism>
<dbReference type="PANTHER" id="PTHR43072">
    <property type="entry name" value="N-ACETYLTRANSFERASE"/>
    <property type="match status" value="1"/>
</dbReference>
<keyword evidence="3" id="KW-1185">Reference proteome</keyword>
<name>A0A4Q0YMU3_9GAMM</name>
<dbReference type="AlphaFoldDB" id="A0A4Q0YMU3"/>
<evidence type="ECO:0000259" key="1">
    <source>
        <dbReference type="PROSITE" id="PS51186"/>
    </source>
</evidence>
<gene>
    <name evidence="2" type="ORF">CS022_16840</name>
</gene>
<dbReference type="Proteomes" id="UP000290287">
    <property type="component" value="Unassembled WGS sequence"/>
</dbReference>
<evidence type="ECO:0000313" key="3">
    <source>
        <dbReference type="Proteomes" id="UP000290287"/>
    </source>
</evidence>
<dbReference type="EMBL" id="PEIB01000024">
    <property type="protein sequence ID" value="RXJ72217.1"/>
    <property type="molecule type" value="Genomic_DNA"/>
</dbReference>
<protein>
    <submittedName>
        <fullName evidence="2">GNAT family N-acetyltransferase</fullName>
    </submittedName>
</protein>
<feature type="domain" description="N-acetyltransferase" evidence="1">
    <location>
        <begin position="1"/>
        <end position="157"/>
    </location>
</feature>
<keyword evidence="2" id="KW-0808">Transferase</keyword>
<sequence>MRIRVATEEDLAQISELCKQLDDYHYRNDPDNFVKATKAQLNGKDALGRSIHDPEWLIAVAEDKGVIIGFIKACVFDVKLTFLLPKKYCDVNTIVVDHTFRKHGVGVALMEAVSSWASSQEVDRISLEVMEFNTEAMAFYEKLGFTTNSRYLTKDIV</sequence>
<evidence type="ECO:0000313" key="2">
    <source>
        <dbReference type="EMBL" id="RXJ72217.1"/>
    </source>
</evidence>
<dbReference type="GO" id="GO:0016747">
    <property type="term" value="F:acyltransferase activity, transferring groups other than amino-acyl groups"/>
    <property type="evidence" value="ECO:0007669"/>
    <property type="project" value="InterPro"/>
</dbReference>
<dbReference type="CDD" id="cd04301">
    <property type="entry name" value="NAT_SF"/>
    <property type="match status" value="1"/>
</dbReference>
<comment type="caution">
    <text evidence="2">The sequence shown here is derived from an EMBL/GenBank/DDBJ whole genome shotgun (WGS) entry which is preliminary data.</text>
</comment>
<dbReference type="RefSeq" id="WP_129123235.1">
    <property type="nucleotide sequence ID" value="NZ_PEIB01000024.1"/>
</dbReference>
<reference evidence="2 3" key="1">
    <citation type="submission" date="2017-10" db="EMBL/GenBank/DDBJ databases">
        <title>Nyctiphanis sp. nov., isolated from the stomach of the euphausiid Nyctiphanes simplex (Hansen, 1911) in the Gulf of California.</title>
        <authorList>
            <person name="Gomez-Gil B."/>
            <person name="Aguilar-Mendez M."/>
            <person name="Lopez-Cortes A."/>
            <person name="Gomez-Gutierrez J."/>
            <person name="Roque A."/>
            <person name="Lang E."/>
            <person name="Gonzalez-Castillo A."/>
        </authorList>
    </citation>
    <scope>NUCLEOTIDE SEQUENCE [LARGE SCALE GENOMIC DNA]</scope>
    <source>
        <strain evidence="2 3">CAIM 600</strain>
    </source>
</reference>
<dbReference type="PANTHER" id="PTHR43072:SF60">
    <property type="entry name" value="L-2,4-DIAMINOBUTYRIC ACID ACETYLTRANSFERASE"/>
    <property type="match status" value="1"/>
</dbReference>
<dbReference type="InterPro" id="IPR016181">
    <property type="entry name" value="Acyl_CoA_acyltransferase"/>
</dbReference>
<dbReference type="Gene3D" id="3.40.630.30">
    <property type="match status" value="1"/>
</dbReference>
<accession>A0A4Q0YMU3</accession>
<dbReference type="SUPFAM" id="SSF55729">
    <property type="entry name" value="Acyl-CoA N-acyltransferases (Nat)"/>
    <property type="match status" value="1"/>
</dbReference>